<keyword evidence="3" id="KW-1185">Reference proteome</keyword>
<sequence length="165" mass="18862">MYHAAPVVAFGRARSRRDGWPRLGLAPEGPRQRPEHRARLSHRTSHQLQQAKHLRSTHPQLHSLLDSDQRRKTYHPGDMVPFKWDLPVSLKQADLWIAYYGAVTRYLCGTISASRSPLDAAAWFFRPPTPYPGRTLPVTKEYKQVSAYDARVYGAASQSFIIQNK</sequence>
<evidence type="ECO:0000313" key="2">
    <source>
        <dbReference type="EMBL" id="SCZ92317.1"/>
    </source>
</evidence>
<organism evidence="2 3">
    <name type="scientific">Microbotryum saponariae</name>
    <dbReference type="NCBI Taxonomy" id="289078"/>
    <lineage>
        <taxon>Eukaryota</taxon>
        <taxon>Fungi</taxon>
        <taxon>Dikarya</taxon>
        <taxon>Basidiomycota</taxon>
        <taxon>Pucciniomycotina</taxon>
        <taxon>Microbotryomycetes</taxon>
        <taxon>Microbotryales</taxon>
        <taxon>Microbotryaceae</taxon>
        <taxon>Microbotryum</taxon>
    </lineage>
</organism>
<feature type="region of interest" description="Disordered" evidence="1">
    <location>
        <begin position="20"/>
        <end position="70"/>
    </location>
</feature>
<reference evidence="3" key="1">
    <citation type="submission" date="2016-10" db="EMBL/GenBank/DDBJ databases">
        <authorList>
            <person name="Jeantristanb JTB J.-T."/>
            <person name="Ricardo R."/>
        </authorList>
    </citation>
    <scope>NUCLEOTIDE SEQUENCE [LARGE SCALE GENOMIC DNA]</scope>
</reference>
<evidence type="ECO:0000313" key="3">
    <source>
        <dbReference type="Proteomes" id="UP000249723"/>
    </source>
</evidence>
<accession>A0A2X0KI33</accession>
<gene>
    <name evidence="2" type="ORF">BZ3500_MVSOF-1268-A1-R1_CHR5-2G07780</name>
</gene>
<protein>
    <submittedName>
        <fullName evidence="2">BZ3500_MvSof-1268-A1-R1_Chr5-2g07780 protein</fullName>
    </submittedName>
</protein>
<name>A0A2X0KI33_9BASI</name>
<dbReference type="AlphaFoldDB" id="A0A2X0KI33"/>
<proteinExistence type="predicted"/>
<dbReference type="EMBL" id="FMWP01000018">
    <property type="protein sequence ID" value="SCZ92317.1"/>
    <property type="molecule type" value="Genomic_DNA"/>
</dbReference>
<evidence type="ECO:0000256" key="1">
    <source>
        <dbReference type="SAM" id="MobiDB-lite"/>
    </source>
</evidence>
<dbReference type="Proteomes" id="UP000249723">
    <property type="component" value="Unassembled WGS sequence"/>
</dbReference>